<feature type="region of interest" description="Disordered" evidence="1">
    <location>
        <begin position="1"/>
        <end position="56"/>
    </location>
</feature>
<keyword evidence="3" id="KW-1185">Reference proteome</keyword>
<evidence type="ECO:0000256" key="1">
    <source>
        <dbReference type="SAM" id="MobiDB-lite"/>
    </source>
</evidence>
<organism evidence="2 3">
    <name type="scientific">Marchantia polymorpha</name>
    <name type="common">Common liverwort</name>
    <name type="synonym">Marchantia aquatica</name>
    <dbReference type="NCBI Taxonomy" id="3197"/>
    <lineage>
        <taxon>Eukaryota</taxon>
        <taxon>Viridiplantae</taxon>
        <taxon>Streptophyta</taxon>
        <taxon>Embryophyta</taxon>
        <taxon>Marchantiophyta</taxon>
        <taxon>Marchantiopsida</taxon>
        <taxon>Marchantiidae</taxon>
        <taxon>Marchantiales</taxon>
        <taxon>Marchantiaceae</taxon>
        <taxon>Marchantia</taxon>
    </lineage>
</organism>
<evidence type="ECO:0000313" key="3">
    <source>
        <dbReference type="Proteomes" id="UP000244005"/>
    </source>
</evidence>
<evidence type="ECO:0000313" key="2">
    <source>
        <dbReference type="EMBL" id="PTQ42266.1"/>
    </source>
</evidence>
<dbReference type="Gramene" id="Mp8g16830.1">
    <property type="protein sequence ID" value="Mp8g16830.1.cds1"/>
    <property type="gene ID" value="Mp8g16830"/>
</dbReference>
<proteinExistence type="predicted"/>
<dbReference type="EMBL" id="KZ772702">
    <property type="protein sequence ID" value="PTQ42266.1"/>
    <property type="molecule type" value="Genomic_DNA"/>
</dbReference>
<accession>A0A2R6X833</accession>
<dbReference type="Proteomes" id="UP000244005">
    <property type="component" value="Unassembled WGS sequence"/>
</dbReference>
<gene>
    <name evidence="2" type="ORF">MARPO_0030s0016</name>
</gene>
<reference evidence="3" key="1">
    <citation type="journal article" date="2017" name="Cell">
        <title>Insights into land plant evolution garnered from the Marchantia polymorpha genome.</title>
        <authorList>
            <person name="Bowman J.L."/>
            <person name="Kohchi T."/>
            <person name="Yamato K.T."/>
            <person name="Jenkins J."/>
            <person name="Shu S."/>
            <person name="Ishizaki K."/>
            <person name="Yamaoka S."/>
            <person name="Nishihama R."/>
            <person name="Nakamura Y."/>
            <person name="Berger F."/>
            <person name="Adam C."/>
            <person name="Aki S.S."/>
            <person name="Althoff F."/>
            <person name="Araki T."/>
            <person name="Arteaga-Vazquez M.A."/>
            <person name="Balasubrmanian S."/>
            <person name="Barry K."/>
            <person name="Bauer D."/>
            <person name="Boehm C.R."/>
            <person name="Briginshaw L."/>
            <person name="Caballero-Perez J."/>
            <person name="Catarino B."/>
            <person name="Chen F."/>
            <person name="Chiyoda S."/>
            <person name="Chovatia M."/>
            <person name="Davies K.M."/>
            <person name="Delmans M."/>
            <person name="Demura T."/>
            <person name="Dierschke T."/>
            <person name="Dolan L."/>
            <person name="Dorantes-Acosta A.E."/>
            <person name="Eklund D.M."/>
            <person name="Florent S.N."/>
            <person name="Flores-Sandoval E."/>
            <person name="Fujiyama A."/>
            <person name="Fukuzawa H."/>
            <person name="Galik B."/>
            <person name="Grimanelli D."/>
            <person name="Grimwood J."/>
            <person name="Grossniklaus U."/>
            <person name="Hamada T."/>
            <person name="Haseloff J."/>
            <person name="Hetherington A.J."/>
            <person name="Higo A."/>
            <person name="Hirakawa Y."/>
            <person name="Hundley H.N."/>
            <person name="Ikeda Y."/>
            <person name="Inoue K."/>
            <person name="Inoue S.I."/>
            <person name="Ishida S."/>
            <person name="Jia Q."/>
            <person name="Kakita M."/>
            <person name="Kanazawa T."/>
            <person name="Kawai Y."/>
            <person name="Kawashima T."/>
            <person name="Kennedy M."/>
            <person name="Kinose K."/>
            <person name="Kinoshita T."/>
            <person name="Kohara Y."/>
            <person name="Koide E."/>
            <person name="Komatsu K."/>
            <person name="Kopischke S."/>
            <person name="Kubo M."/>
            <person name="Kyozuka J."/>
            <person name="Lagercrantz U."/>
            <person name="Lin S.S."/>
            <person name="Lindquist E."/>
            <person name="Lipzen A.M."/>
            <person name="Lu C.W."/>
            <person name="De Luna E."/>
            <person name="Martienssen R.A."/>
            <person name="Minamino N."/>
            <person name="Mizutani M."/>
            <person name="Mizutani M."/>
            <person name="Mochizuki N."/>
            <person name="Monte I."/>
            <person name="Mosher R."/>
            <person name="Nagasaki H."/>
            <person name="Nakagami H."/>
            <person name="Naramoto S."/>
            <person name="Nishitani K."/>
            <person name="Ohtani M."/>
            <person name="Okamoto T."/>
            <person name="Okumura M."/>
            <person name="Phillips J."/>
            <person name="Pollak B."/>
            <person name="Reinders A."/>
            <person name="Rovekamp M."/>
            <person name="Sano R."/>
            <person name="Sawa S."/>
            <person name="Schmid M.W."/>
            <person name="Shirakawa M."/>
            <person name="Solano R."/>
            <person name="Spunde A."/>
            <person name="Suetsugu N."/>
            <person name="Sugano S."/>
            <person name="Sugiyama A."/>
            <person name="Sun R."/>
            <person name="Suzuki Y."/>
            <person name="Takenaka M."/>
            <person name="Takezawa D."/>
            <person name="Tomogane H."/>
            <person name="Tsuzuki M."/>
            <person name="Ueda T."/>
            <person name="Umeda M."/>
            <person name="Ward J.M."/>
            <person name="Watanabe Y."/>
            <person name="Yazaki K."/>
            <person name="Yokoyama R."/>
            <person name="Yoshitake Y."/>
            <person name="Yotsui I."/>
            <person name="Zachgo S."/>
            <person name="Schmutz J."/>
        </authorList>
    </citation>
    <scope>NUCLEOTIDE SEQUENCE [LARGE SCALE GENOMIC DNA]</scope>
    <source>
        <strain evidence="3">Tak-1</strain>
    </source>
</reference>
<dbReference type="AlphaFoldDB" id="A0A2R6X833"/>
<sequence>MAKSLWSGGRRHRLDQSNHHLQQYRTGRAGPKEGSDGGWGNIPRPKRSHGCRGRCPSRVESPPLGAAGVICHVTHYHRTNALAGLRRNAVAISPRCSSPMEAPRPFVGNAHKSMRACKPINGLMLAEFPPRARGLGEEARNDQFKPGN</sequence>
<protein>
    <submittedName>
        <fullName evidence="2">Uncharacterized protein</fullName>
    </submittedName>
</protein>
<name>A0A2R6X833_MARPO</name>